<dbReference type="EMBL" id="BSBI01000004">
    <property type="protein sequence ID" value="GLF95282.1"/>
    <property type="molecule type" value="Genomic_DNA"/>
</dbReference>
<name>A0ABQ5NY32_9ACTN</name>
<feature type="domain" description="Pvc16 N-terminal" evidence="1">
    <location>
        <begin position="4"/>
        <end position="171"/>
    </location>
</feature>
<comment type="caution">
    <text evidence="2">The sequence shown here is derived from an EMBL/GenBank/DDBJ whole genome shotgun (WGS) entry which is preliminary data.</text>
</comment>
<reference evidence="2 3" key="1">
    <citation type="submission" date="2022-10" db="EMBL/GenBank/DDBJ databases">
        <title>Draft genome sequence of Streptomyces sp. YSPA8.</title>
        <authorList>
            <person name="Moriuchi R."/>
            <person name="Dohra H."/>
            <person name="Yamamura H."/>
            <person name="Kodani S."/>
        </authorList>
    </citation>
    <scope>NUCLEOTIDE SEQUENCE [LARGE SCALE GENOMIC DNA]</scope>
    <source>
        <strain evidence="2 3">YSPA8</strain>
    </source>
</reference>
<dbReference type="InterPro" id="IPR025351">
    <property type="entry name" value="Pvc16_N"/>
</dbReference>
<organism evidence="2 3">
    <name type="scientific">Streptomyces yaizuensis</name>
    <dbReference type="NCBI Taxonomy" id="2989713"/>
    <lineage>
        <taxon>Bacteria</taxon>
        <taxon>Bacillati</taxon>
        <taxon>Actinomycetota</taxon>
        <taxon>Actinomycetes</taxon>
        <taxon>Kitasatosporales</taxon>
        <taxon>Streptomycetaceae</taxon>
        <taxon>Streptomyces</taxon>
    </lineage>
</organism>
<dbReference type="Pfam" id="PF14065">
    <property type="entry name" value="Pvc16_N"/>
    <property type="match status" value="1"/>
</dbReference>
<dbReference type="RefSeq" id="WP_323447323.1">
    <property type="nucleotide sequence ID" value="NZ_BSBI01000004.1"/>
</dbReference>
<evidence type="ECO:0000259" key="1">
    <source>
        <dbReference type="Pfam" id="PF14065"/>
    </source>
</evidence>
<proteinExistence type="predicted"/>
<protein>
    <submittedName>
        <fullName evidence="2">DUF4255 domain-containing protein</fullName>
    </submittedName>
</protein>
<evidence type="ECO:0000313" key="2">
    <source>
        <dbReference type="EMBL" id="GLF95282.1"/>
    </source>
</evidence>
<evidence type="ECO:0000313" key="3">
    <source>
        <dbReference type="Proteomes" id="UP001291653"/>
    </source>
</evidence>
<keyword evidence="3" id="KW-1185">Reference proteome</keyword>
<sequence>MIETITNALQAILKTVRVESEPVKLTLLAPTKDNEQSITGANLYLYEIREAVQSREAGQLSVDKKAGTFRPPYRFFTYSYMLTAHNEKPEDAHSVLDQFLLGFVALDYLDLKIDKSEPPLRVQLELNRPPAEVGSLGNLWTGLGSYLRPFLDIAVTAPVIGAGTETTEKLPREIVLTTEARADVSRGGSDA</sequence>
<accession>A0ABQ5NY32</accession>
<dbReference type="Proteomes" id="UP001291653">
    <property type="component" value="Unassembled WGS sequence"/>
</dbReference>
<gene>
    <name evidence="2" type="ORF">SYYSPA8_13315</name>
</gene>